<reference evidence="1 2" key="1">
    <citation type="submission" date="2019-03" db="EMBL/GenBank/DDBJ databases">
        <title>Genomic Encyclopedia of Type Strains, Phase IV (KMG-IV): sequencing the most valuable type-strain genomes for metagenomic binning, comparative biology and taxonomic classification.</title>
        <authorList>
            <person name="Goeker M."/>
        </authorList>
    </citation>
    <scope>NUCLEOTIDE SEQUENCE [LARGE SCALE GENOMIC DNA]</scope>
    <source>
        <strain evidence="1 2">DSM 13587</strain>
    </source>
</reference>
<evidence type="ECO:0000313" key="1">
    <source>
        <dbReference type="EMBL" id="TCT23759.1"/>
    </source>
</evidence>
<organism evidence="1 2">
    <name type="scientific">Thiobaca trueperi</name>
    <dbReference type="NCBI Taxonomy" id="127458"/>
    <lineage>
        <taxon>Bacteria</taxon>
        <taxon>Pseudomonadati</taxon>
        <taxon>Pseudomonadota</taxon>
        <taxon>Gammaproteobacteria</taxon>
        <taxon>Chromatiales</taxon>
        <taxon>Chromatiaceae</taxon>
        <taxon>Thiobaca</taxon>
    </lineage>
</organism>
<keyword evidence="2" id="KW-1185">Reference proteome</keyword>
<dbReference type="EMBL" id="SMAO01000001">
    <property type="protein sequence ID" value="TCT23759.1"/>
    <property type="molecule type" value="Genomic_DNA"/>
</dbReference>
<name>A0A4R3N9T4_9GAMM</name>
<accession>A0A4R3N9T4</accession>
<proteinExistence type="predicted"/>
<dbReference type="Proteomes" id="UP000295717">
    <property type="component" value="Unassembled WGS sequence"/>
</dbReference>
<protein>
    <submittedName>
        <fullName evidence="1">Uncharacterized protein</fullName>
    </submittedName>
</protein>
<gene>
    <name evidence="1" type="ORF">EDC35_10172</name>
</gene>
<comment type="caution">
    <text evidence="1">The sequence shown here is derived from an EMBL/GenBank/DDBJ whole genome shotgun (WGS) entry which is preliminary data.</text>
</comment>
<dbReference type="AlphaFoldDB" id="A0A4R3N9T4"/>
<dbReference type="OrthoDB" id="3806873at2"/>
<evidence type="ECO:0000313" key="2">
    <source>
        <dbReference type="Proteomes" id="UP000295717"/>
    </source>
</evidence>
<dbReference type="RefSeq" id="WP_132974866.1">
    <property type="nucleotide sequence ID" value="NZ_SMAO01000001.1"/>
</dbReference>
<sequence length="544" mass="61808">MRERRKLDREERVALIDRRLAWLAFGGVELTGSADRRAKRQMEAWNTRAEDPRTVWVPTADGGLRWVEPIDASDLETLSNEEVATRLAEHREWKTRQLIKTLAREKPERAFAILDLLIESGQDSNQSLLNSMASGVSEAQDAETLCDAGSRLLRYLDQDDSSEVGGWGFLEWLQSAAKQLPIDLEKQSEFWCLWDRLWSKALASRQSSSAGGADRITAALNAPGGELALTLLERLWKHDLDEDAGLPENLLWRFDALVKGGSPPHLDARLMLTSRLVWLYRIDPSWCQQYLVEPMASFEPDVQQAVSLWQAFLWPAQVSSKLWGSLKPALWSSLRHFEAFPDSADRLLDFFAAHLLHPGAFDAEIDRKPLADIFSRLGPKQLAIIARQFETDLRARGLDAAQSWRERIGPFFETYWPLSTDKQSPGLSARLSTMLLQTREAFPEATSLLLEQKPVIGRAKDIFGIVYPLTQEKASADLSDQPFPYAERFPQDLLRLLHTLVVPGTTEPWHSDRLKRLLDQLCQSDPSLENTDEMENLRAFLRQA</sequence>